<dbReference type="EMBL" id="JANBQF010000432">
    <property type="protein sequence ID" value="KAJ2001229.1"/>
    <property type="molecule type" value="Genomic_DNA"/>
</dbReference>
<dbReference type="PROSITE" id="PS00678">
    <property type="entry name" value="WD_REPEATS_1"/>
    <property type="match status" value="2"/>
</dbReference>
<evidence type="ECO:0000313" key="5">
    <source>
        <dbReference type="EMBL" id="KAJ2001229.1"/>
    </source>
</evidence>
<dbReference type="InterPro" id="IPR036047">
    <property type="entry name" value="F-box-like_dom_sf"/>
</dbReference>
<dbReference type="InterPro" id="IPR042627">
    <property type="entry name" value="FBXW2"/>
</dbReference>
<dbReference type="InterPro" id="IPR015943">
    <property type="entry name" value="WD40/YVTN_repeat-like_dom_sf"/>
</dbReference>
<dbReference type="SUPFAM" id="SSF81383">
    <property type="entry name" value="F-box domain"/>
    <property type="match status" value="1"/>
</dbReference>
<feature type="repeat" description="WD" evidence="3">
    <location>
        <begin position="169"/>
        <end position="210"/>
    </location>
</feature>
<dbReference type="InterPro" id="IPR036322">
    <property type="entry name" value="WD40_repeat_dom_sf"/>
</dbReference>
<keyword evidence="2" id="KW-0677">Repeat</keyword>
<dbReference type="InterPro" id="IPR001810">
    <property type="entry name" value="F-box_dom"/>
</dbReference>
<feature type="repeat" description="WD" evidence="3">
    <location>
        <begin position="332"/>
        <end position="373"/>
    </location>
</feature>
<protein>
    <recommendedName>
        <fullName evidence="4">F-box domain-containing protein</fullName>
    </recommendedName>
</protein>
<keyword evidence="1 3" id="KW-0853">WD repeat</keyword>
<evidence type="ECO:0000259" key="4">
    <source>
        <dbReference type="PROSITE" id="PS50181"/>
    </source>
</evidence>
<dbReference type="SMART" id="SM00320">
    <property type="entry name" value="WD40"/>
    <property type="match status" value="7"/>
</dbReference>
<keyword evidence="6" id="KW-1185">Reference proteome</keyword>
<dbReference type="CDD" id="cd00200">
    <property type="entry name" value="WD40"/>
    <property type="match status" value="1"/>
</dbReference>
<dbReference type="InterPro" id="IPR001680">
    <property type="entry name" value="WD40_rpt"/>
</dbReference>
<evidence type="ECO:0000256" key="1">
    <source>
        <dbReference type="ARBA" id="ARBA00022574"/>
    </source>
</evidence>
<dbReference type="Proteomes" id="UP001150907">
    <property type="component" value="Unassembled WGS sequence"/>
</dbReference>
<organism evidence="5 6">
    <name type="scientific">Coemansia thaxteri</name>
    <dbReference type="NCBI Taxonomy" id="2663907"/>
    <lineage>
        <taxon>Eukaryota</taxon>
        <taxon>Fungi</taxon>
        <taxon>Fungi incertae sedis</taxon>
        <taxon>Zoopagomycota</taxon>
        <taxon>Kickxellomycotina</taxon>
        <taxon>Kickxellomycetes</taxon>
        <taxon>Kickxellales</taxon>
        <taxon>Kickxellaceae</taxon>
        <taxon>Coemansia</taxon>
    </lineage>
</organism>
<accession>A0A9W8EDU3</accession>
<dbReference type="OrthoDB" id="19711at2759"/>
<dbReference type="InterPro" id="IPR019775">
    <property type="entry name" value="WD40_repeat_CS"/>
</dbReference>
<dbReference type="PROSITE" id="PS50181">
    <property type="entry name" value="FBOX"/>
    <property type="match status" value="1"/>
</dbReference>
<reference evidence="5" key="1">
    <citation type="submission" date="2022-07" db="EMBL/GenBank/DDBJ databases">
        <title>Phylogenomic reconstructions and comparative analyses of Kickxellomycotina fungi.</title>
        <authorList>
            <person name="Reynolds N.K."/>
            <person name="Stajich J.E."/>
            <person name="Barry K."/>
            <person name="Grigoriev I.V."/>
            <person name="Crous P."/>
            <person name="Smith M.E."/>
        </authorList>
    </citation>
    <scope>NUCLEOTIDE SEQUENCE</scope>
    <source>
        <strain evidence="5">IMI 214461</strain>
    </source>
</reference>
<gene>
    <name evidence="5" type="ORF">H4R26_004241</name>
</gene>
<dbReference type="Pfam" id="PF00400">
    <property type="entry name" value="WD40"/>
    <property type="match status" value="6"/>
</dbReference>
<comment type="caution">
    <text evidence="5">The sequence shown here is derived from an EMBL/GenBank/DDBJ whole genome shotgun (WGS) entry which is preliminary data.</text>
</comment>
<feature type="repeat" description="WD" evidence="3">
    <location>
        <begin position="123"/>
        <end position="156"/>
    </location>
</feature>
<dbReference type="PROSITE" id="PS50294">
    <property type="entry name" value="WD_REPEATS_REGION"/>
    <property type="match status" value="5"/>
</dbReference>
<dbReference type="PROSITE" id="PS50082">
    <property type="entry name" value="WD_REPEATS_2"/>
    <property type="match status" value="5"/>
</dbReference>
<dbReference type="Gene3D" id="1.20.1280.50">
    <property type="match status" value="1"/>
</dbReference>
<dbReference type="PANTHER" id="PTHR44436:SF1">
    <property type="entry name" value="F-BOX_WD REPEAT-CONTAINING PROTEIN 2"/>
    <property type="match status" value="1"/>
</dbReference>
<feature type="repeat" description="WD" evidence="3">
    <location>
        <begin position="251"/>
        <end position="290"/>
    </location>
</feature>
<proteinExistence type="predicted"/>
<dbReference type="Gene3D" id="2.130.10.10">
    <property type="entry name" value="YVTN repeat-like/Quinoprotein amine dehydrogenase"/>
    <property type="match status" value="2"/>
</dbReference>
<dbReference type="PRINTS" id="PR00320">
    <property type="entry name" value="GPROTEINBRPT"/>
</dbReference>
<feature type="repeat" description="WD" evidence="3">
    <location>
        <begin position="291"/>
        <end position="330"/>
    </location>
</feature>
<evidence type="ECO:0000256" key="2">
    <source>
        <dbReference type="ARBA" id="ARBA00022737"/>
    </source>
</evidence>
<dbReference type="AlphaFoldDB" id="A0A9W8EDU3"/>
<evidence type="ECO:0000256" key="3">
    <source>
        <dbReference type="PROSITE-ProRule" id="PRU00221"/>
    </source>
</evidence>
<evidence type="ECO:0000313" key="6">
    <source>
        <dbReference type="Proteomes" id="UP001150907"/>
    </source>
</evidence>
<name>A0A9W8EDU3_9FUNG</name>
<dbReference type="SUPFAM" id="SSF50978">
    <property type="entry name" value="WD40 repeat-like"/>
    <property type="match status" value="1"/>
</dbReference>
<sequence>MGLPVNSGPSDTLARRDFVGALPAEVATHIVELLPPADIARRVALVSRRWHGVASQPSLWRRLFLRRRWRVDAERVRRSEAARKVSSLHGHPQAALPWPALFAAYHRVVANWHAGRCRVDRWEAAHREGIYAVLFDARARRLLTASRDCAVRLWHVPDAGGRLAPVATLRAHTGSVLTLHADAAGAELATGSSDGSACLWDLHSLRVTRRLPHPDAVLSVRLTARWLATGCKDGVVRVWRRGCAWAEPTELRGHGVAVNAVSVHGDTLVSASGDRSLRVWDLARGVCVHTLVGHTRGVACIAFDGTFVVSGSSDRSIRVWHAASGRCERVIANAHADLVRAVAFDRGSDLLVSASYDESIKIWAFSTATLIHKIKSVHTSRIFSLGFDRTRIVSSSHDGSVAIVDFAAGLEHARALQ</sequence>
<dbReference type="Pfam" id="PF12937">
    <property type="entry name" value="F-box-like"/>
    <property type="match status" value="1"/>
</dbReference>
<feature type="domain" description="F-box" evidence="4">
    <location>
        <begin position="16"/>
        <end position="63"/>
    </location>
</feature>
<dbReference type="InterPro" id="IPR020472">
    <property type="entry name" value="WD40_PAC1"/>
</dbReference>
<dbReference type="PANTHER" id="PTHR44436">
    <property type="entry name" value="F-BOX/WD REPEAT-CONTAINING PROTEIN 2"/>
    <property type="match status" value="1"/>
</dbReference>